<evidence type="ECO:0000313" key="11">
    <source>
        <dbReference type="EMBL" id="SPF32248.1"/>
    </source>
</evidence>
<dbReference type="PANTHER" id="PTHR43873">
    <property type="entry name" value="COBYRINATE A,C-DIAMIDE SYNTHASE"/>
    <property type="match status" value="1"/>
</dbReference>
<keyword evidence="3 8" id="KW-0436">Ligase</keyword>
<comment type="similarity">
    <text evidence="8">Belongs to the CobB/CbiA family.</text>
</comment>
<comment type="cofactor">
    <cofactor evidence="1 8">
        <name>Mg(2+)</name>
        <dbReference type="ChEBI" id="CHEBI:18420"/>
    </cofactor>
</comment>
<proteinExistence type="inferred from homology"/>
<evidence type="ECO:0000256" key="8">
    <source>
        <dbReference type="HAMAP-Rule" id="MF_00027"/>
    </source>
</evidence>
<evidence type="ECO:0000256" key="1">
    <source>
        <dbReference type="ARBA" id="ARBA00001946"/>
    </source>
</evidence>
<dbReference type="InterPro" id="IPR029062">
    <property type="entry name" value="Class_I_gatase-like"/>
</dbReference>
<evidence type="ECO:0000256" key="7">
    <source>
        <dbReference type="ARBA" id="ARBA00022962"/>
    </source>
</evidence>
<evidence type="ECO:0000256" key="6">
    <source>
        <dbReference type="ARBA" id="ARBA00022842"/>
    </source>
</evidence>
<dbReference type="InterPro" id="IPR011698">
    <property type="entry name" value="GATase_3"/>
</dbReference>
<evidence type="ECO:0000256" key="5">
    <source>
        <dbReference type="ARBA" id="ARBA00022840"/>
    </source>
</evidence>
<keyword evidence="7 8" id="KW-0315">Glutamine amidotransferase</keyword>
<dbReference type="SUPFAM" id="SSF52540">
    <property type="entry name" value="P-loop containing nucleoside triphosphate hydrolases"/>
    <property type="match status" value="1"/>
</dbReference>
<feature type="active site" description="Nucleophile" evidence="8">
    <location>
        <position position="336"/>
    </location>
</feature>
<dbReference type="Gene3D" id="3.40.50.300">
    <property type="entry name" value="P-loop containing nucleotide triphosphate hydrolases"/>
    <property type="match status" value="1"/>
</dbReference>
<gene>
    <name evidence="11" type="primary">dsrN</name>
    <name evidence="8" type="synonym">cbiA</name>
    <name evidence="11" type="ORF">SBA1_1040013</name>
</gene>
<dbReference type="PROSITE" id="PS51274">
    <property type="entry name" value="GATASE_COBBQ"/>
    <property type="match status" value="1"/>
</dbReference>
<keyword evidence="5 8" id="KW-0067">ATP-binding</keyword>
<dbReference type="InterPro" id="IPR027417">
    <property type="entry name" value="P-loop_NTPase"/>
</dbReference>
<dbReference type="GO" id="GO:0042242">
    <property type="term" value="F:cobyrinic acid a,c-diamide synthase activity"/>
    <property type="evidence" value="ECO:0007669"/>
    <property type="project" value="UniProtKB-UniRule"/>
</dbReference>
<comment type="function">
    <text evidence="8">Catalyzes the ATP-dependent amidation of the two carboxylate groups at positions a and c of cobyrinate, using either L-glutamine or ammonia as the nitrogen source.</text>
</comment>
<evidence type="ECO:0000313" key="12">
    <source>
        <dbReference type="Proteomes" id="UP000238701"/>
    </source>
</evidence>
<dbReference type="GO" id="GO:0009236">
    <property type="term" value="P:cobalamin biosynthetic process"/>
    <property type="evidence" value="ECO:0007669"/>
    <property type="project" value="UniProtKB-UniRule"/>
</dbReference>
<evidence type="ECO:0000256" key="2">
    <source>
        <dbReference type="ARBA" id="ARBA00022573"/>
    </source>
</evidence>
<evidence type="ECO:0000256" key="3">
    <source>
        <dbReference type="ARBA" id="ARBA00022598"/>
    </source>
</evidence>
<dbReference type="EC" id="6.3.5.11" evidence="8"/>
<dbReference type="SUPFAM" id="SSF52317">
    <property type="entry name" value="Class I glutamine amidotransferase-like"/>
    <property type="match status" value="1"/>
</dbReference>
<feature type="site" description="Increases nucleophilicity of active site Cys" evidence="8">
    <location>
        <position position="439"/>
    </location>
</feature>
<evidence type="ECO:0000259" key="10">
    <source>
        <dbReference type="Pfam" id="PF07685"/>
    </source>
</evidence>
<keyword evidence="2 8" id="KW-0169">Cobalamin biosynthesis</keyword>
<evidence type="ECO:0000256" key="4">
    <source>
        <dbReference type="ARBA" id="ARBA00022741"/>
    </source>
</evidence>
<keyword evidence="4 8" id="KW-0547">Nucleotide-binding</keyword>
<dbReference type="PANTHER" id="PTHR43873:SF1">
    <property type="entry name" value="COBYRINATE A,C-DIAMIDE SYNTHASE"/>
    <property type="match status" value="1"/>
</dbReference>
<dbReference type="Pfam" id="PF07685">
    <property type="entry name" value="GATase_3"/>
    <property type="match status" value="1"/>
</dbReference>
<dbReference type="Gene3D" id="3.40.50.880">
    <property type="match status" value="1"/>
</dbReference>
<dbReference type="Pfam" id="PF01656">
    <property type="entry name" value="CbiA"/>
    <property type="match status" value="1"/>
</dbReference>
<organism evidence="11 12">
    <name type="scientific">Candidatus Sulfotelmatobacter kueseliae</name>
    <dbReference type="NCBI Taxonomy" id="2042962"/>
    <lineage>
        <taxon>Bacteria</taxon>
        <taxon>Pseudomonadati</taxon>
        <taxon>Acidobacteriota</taxon>
        <taxon>Terriglobia</taxon>
        <taxon>Terriglobales</taxon>
        <taxon>Candidatus Korobacteraceae</taxon>
        <taxon>Candidatus Sulfotelmatobacter</taxon>
    </lineage>
</organism>
<dbReference type="EMBL" id="OMOD01000007">
    <property type="protein sequence ID" value="SPF32248.1"/>
    <property type="molecule type" value="Genomic_DNA"/>
</dbReference>
<feature type="domain" description="CobB/CobQ-like glutamine amidotransferase" evidence="10">
    <location>
        <begin position="253"/>
        <end position="442"/>
    </location>
</feature>
<comment type="catalytic activity">
    <reaction evidence="8">
        <text>cob(II)yrinate + 2 L-glutamine + 2 ATP + 2 H2O = cob(II)yrinate a,c diamide + 2 L-glutamate + 2 ADP + 2 phosphate + 2 H(+)</text>
        <dbReference type="Rhea" id="RHEA:26289"/>
        <dbReference type="ChEBI" id="CHEBI:15377"/>
        <dbReference type="ChEBI" id="CHEBI:15378"/>
        <dbReference type="ChEBI" id="CHEBI:29985"/>
        <dbReference type="ChEBI" id="CHEBI:30616"/>
        <dbReference type="ChEBI" id="CHEBI:43474"/>
        <dbReference type="ChEBI" id="CHEBI:58359"/>
        <dbReference type="ChEBI" id="CHEBI:58537"/>
        <dbReference type="ChEBI" id="CHEBI:58894"/>
        <dbReference type="ChEBI" id="CHEBI:456216"/>
        <dbReference type="EC" id="6.3.5.11"/>
    </reaction>
</comment>
<dbReference type="AlphaFoldDB" id="A0A2U3JY26"/>
<dbReference type="OrthoDB" id="9764035at2"/>
<reference evidence="12" key="1">
    <citation type="submission" date="2018-02" db="EMBL/GenBank/DDBJ databases">
        <authorList>
            <person name="Hausmann B."/>
        </authorList>
    </citation>
    <scope>NUCLEOTIDE SEQUENCE [LARGE SCALE GENOMIC DNA]</scope>
    <source>
        <strain evidence="12">Peat soil MAG SbA1</strain>
    </source>
</reference>
<comment type="pathway">
    <text evidence="8">Cofactor biosynthesis; adenosylcobalamin biosynthesis; cob(II)yrinate a,c-diamide from sirohydrochlorin (anaerobic route): step 10/10.</text>
</comment>
<protein>
    <recommendedName>
        <fullName evidence="8">Cobyrinate a,c-diamide synthase</fullName>
        <ecNumber evidence="8">6.3.5.11</ecNumber>
    </recommendedName>
    <alternativeName>
        <fullName evidence="8">Cobyrinic acid a,c-diamide synthetase</fullName>
    </alternativeName>
</protein>
<accession>A0A2U3JY26</accession>
<feature type="domain" description="CobQ/CobB/MinD/ParA nucleotide binding" evidence="9">
    <location>
        <begin position="11"/>
        <end position="187"/>
    </location>
</feature>
<dbReference type="InterPro" id="IPR002586">
    <property type="entry name" value="CobQ/CobB/MinD/ParA_Nub-bd_dom"/>
</dbReference>
<dbReference type="NCBIfam" id="NF002204">
    <property type="entry name" value="PRK01077.1"/>
    <property type="match status" value="1"/>
</dbReference>
<dbReference type="InterPro" id="IPR004484">
    <property type="entry name" value="CbiA/CobB_synth"/>
</dbReference>
<dbReference type="NCBIfam" id="TIGR00379">
    <property type="entry name" value="cobB"/>
    <property type="match status" value="1"/>
</dbReference>
<evidence type="ECO:0000259" key="9">
    <source>
        <dbReference type="Pfam" id="PF01656"/>
    </source>
</evidence>
<keyword evidence="6 8" id="KW-0460">Magnesium</keyword>
<comment type="domain">
    <text evidence="8">Comprises of two domains. The C-terminal domain contains the binding site for glutamine and catalyzes the hydrolysis of this substrate to glutamate and ammonia. The N-terminal domain is anticipated to bind ATP and cobyrinate and catalyzes the ultimate synthesis of the diamide product. The ammonia produced via the glutaminase domain is probably translocated to the adjacent domain via a molecular tunnel, where it reacts with an activated intermediate.</text>
</comment>
<dbReference type="UniPathway" id="UPA00148">
    <property type="reaction ID" value="UER00231"/>
</dbReference>
<dbReference type="CDD" id="cd03130">
    <property type="entry name" value="GATase1_CobB"/>
    <property type="match status" value="1"/>
</dbReference>
<dbReference type="HAMAP" id="MF_00027">
    <property type="entry name" value="CobB_CbiA"/>
    <property type="match status" value="1"/>
</dbReference>
<name>A0A2U3JY26_9BACT</name>
<comment type="miscellaneous">
    <text evidence="8">The a and c carboxylates of cobyrinate are activated for nucleophilic attack via formation of a phosphorylated intermediate by ATP. CbiA catalyzes first the amidation of the c-carboxylate, and then that of the a-carboxylate.</text>
</comment>
<dbReference type="Proteomes" id="UP000238701">
    <property type="component" value="Unassembled WGS sequence"/>
</dbReference>
<sequence length="467" mass="50252">MGDLRTFPRLVIGGMSGSSGKTIVSLGLMHLLRRAGVEVRAFKKGPDYIDAAWLAWASSHTARNLDTFLMGPERVVESFIHHATSSGMNVIEGNRGLFDGYDAAGTHSTAALARCLSAPVLLVVNASKVTRTAAAFVLGCQKLDLSLAIRGVILNNVSGERHRDVTRDAIESACGIPVVGCLPQVKSGLLPERHLGLVPPQEHFTTEKLGQDLLQLVEGRLDVDATLSIGRDAPPLPWIQEPSPTPPTTSTVTIGYLKDAAFTFYYPDNLETLEQSGASLVPVSALDATALPENLQALYIGGGFPETHARALAGNTPFLQSLRNAALRGLPIYAECGGLILLARNLLWKDIRYPMAAVFPFDVGVCDSPQGHGYSELRVVAPNPFFPTGITLRGHEFHYSRIVPCAETISTACLVERGTGCFDKREFVMTNNVVATYTHMHAVGTPEWAAGMVNAARSFAPPRDSRN</sequence>
<dbReference type="GO" id="GO:0005524">
    <property type="term" value="F:ATP binding"/>
    <property type="evidence" value="ECO:0007669"/>
    <property type="project" value="UniProtKB-UniRule"/>
</dbReference>
<dbReference type="CDD" id="cd05388">
    <property type="entry name" value="CobB_N"/>
    <property type="match status" value="1"/>
</dbReference>